<keyword evidence="3" id="KW-0167">Capsid protein</keyword>
<evidence type="ECO:0000313" key="4">
    <source>
        <dbReference type="Proteomes" id="UP000294555"/>
    </source>
</evidence>
<dbReference type="RefSeq" id="WP_132922716.1">
    <property type="nucleotide sequence ID" value="NZ_SJOI01000001.1"/>
</dbReference>
<dbReference type="OrthoDB" id="6899615at2"/>
<feature type="chain" id="PRO_5020288402" evidence="1">
    <location>
        <begin position="21"/>
        <end position="151"/>
    </location>
</feature>
<evidence type="ECO:0000313" key="3">
    <source>
        <dbReference type="EMBL" id="TCL03892.1"/>
    </source>
</evidence>
<gene>
    <name evidence="3" type="ORF">EZJ58_1982</name>
</gene>
<dbReference type="PANTHER" id="PTHR37089:SF3">
    <property type="entry name" value="EXPORTED PROTEIN"/>
    <property type="match status" value="1"/>
</dbReference>
<dbReference type="EMBL" id="SJOI01000001">
    <property type="protein sequence ID" value="TCL03892.1"/>
    <property type="molecule type" value="Genomic_DNA"/>
</dbReference>
<feature type="signal peptide" evidence="1">
    <location>
        <begin position="1"/>
        <end position="20"/>
    </location>
</feature>
<keyword evidence="4" id="KW-1185">Reference proteome</keyword>
<proteinExistence type="predicted"/>
<name>A0A4R1N9I2_9GAMM</name>
<evidence type="ECO:0000259" key="2">
    <source>
        <dbReference type="Pfam" id="PF05229"/>
    </source>
</evidence>
<dbReference type="Proteomes" id="UP000294555">
    <property type="component" value="Unassembled WGS sequence"/>
</dbReference>
<dbReference type="PANTHER" id="PTHR37089">
    <property type="entry name" value="PROTEIN U-RELATED"/>
    <property type="match status" value="1"/>
</dbReference>
<keyword evidence="3" id="KW-0946">Virion</keyword>
<protein>
    <submittedName>
        <fullName evidence="3">Spore coat protein U-like protein</fullName>
    </submittedName>
</protein>
<evidence type="ECO:0000256" key="1">
    <source>
        <dbReference type="SAM" id="SignalP"/>
    </source>
</evidence>
<comment type="caution">
    <text evidence="3">The sequence shown here is derived from an EMBL/GenBank/DDBJ whole genome shotgun (WGS) entry which is preliminary data.</text>
</comment>
<feature type="domain" description="Spore coat protein U/FanG" evidence="2">
    <location>
        <begin position="15"/>
        <end position="147"/>
    </location>
</feature>
<accession>A0A4R1N9I2</accession>
<keyword evidence="1" id="KW-0732">Signal</keyword>
<dbReference type="InterPro" id="IPR053167">
    <property type="entry name" value="Spore_coat_component"/>
</dbReference>
<sequence>MQLLNVVGMVLMFISGPALAYDCGISGTPLNFGSVEGIAGHIQQSTATLTVVCRTGNAPETVSYQILMVGPTGDEQRQMSVGTHNTGYQLYTSGSYQQVWSNTGPGVISDSYSLGANATVSRNYTVYAKMKADRASSPGNYTDNVAVQLIY</sequence>
<dbReference type="SMART" id="SM00972">
    <property type="entry name" value="SCPU"/>
    <property type="match status" value="1"/>
</dbReference>
<reference evidence="3 4" key="1">
    <citation type="submission" date="2019-02" db="EMBL/GenBank/DDBJ databases">
        <title>Investigation of anaerobic lignin degradation for improved lignocellulosic biofuels.</title>
        <authorList>
            <person name="Deangelis K."/>
        </authorList>
    </citation>
    <scope>NUCLEOTIDE SEQUENCE [LARGE SCALE GENOMIC DNA]</scope>
    <source>
        <strain evidence="3 4">159R</strain>
    </source>
</reference>
<dbReference type="AlphaFoldDB" id="A0A4R1N9I2"/>
<dbReference type="InterPro" id="IPR007893">
    <property type="entry name" value="Spore_coat_U/FanG"/>
</dbReference>
<organism evidence="3 4">
    <name type="scientific">Sodalis ligni</name>
    <dbReference type="NCBI Taxonomy" id="2697027"/>
    <lineage>
        <taxon>Bacteria</taxon>
        <taxon>Pseudomonadati</taxon>
        <taxon>Pseudomonadota</taxon>
        <taxon>Gammaproteobacteria</taxon>
        <taxon>Enterobacterales</taxon>
        <taxon>Bruguierivoracaceae</taxon>
        <taxon>Sodalis</taxon>
    </lineage>
</organism>
<dbReference type="Pfam" id="PF05229">
    <property type="entry name" value="SCPU"/>
    <property type="match status" value="1"/>
</dbReference>